<keyword evidence="1" id="KW-1133">Transmembrane helix</keyword>
<dbReference type="RefSeq" id="WP_104433686.1">
    <property type="nucleotide sequence ID" value="NZ_PTJA01000001.1"/>
</dbReference>
<feature type="domain" description="Tape measure protein N-terminal" evidence="2">
    <location>
        <begin position="185"/>
        <end position="349"/>
    </location>
</feature>
<keyword evidence="1" id="KW-0812">Transmembrane</keyword>
<evidence type="ECO:0000259" key="2">
    <source>
        <dbReference type="Pfam" id="PF20155"/>
    </source>
</evidence>
<feature type="transmembrane region" description="Helical" evidence="1">
    <location>
        <begin position="442"/>
        <end position="464"/>
    </location>
</feature>
<dbReference type="InterPro" id="IPR013491">
    <property type="entry name" value="Tape_meas_N"/>
</dbReference>
<name>A0A2S6HYB2_9FIRM</name>
<dbReference type="Pfam" id="PF20155">
    <property type="entry name" value="TMP_3"/>
    <property type="match status" value="1"/>
</dbReference>
<accession>A0A2S6HYB2</accession>
<evidence type="ECO:0000313" key="4">
    <source>
        <dbReference type="Proteomes" id="UP000237749"/>
    </source>
</evidence>
<proteinExistence type="predicted"/>
<comment type="caution">
    <text evidence="3">The sequence shown here is derived from an EMBL/GenBank/DDBJ whole genome shotgun (WGS) entry which is preliminary data.</text>
</comment>
<evidence type="ECO:0000256" key="1">
    <source>
        <dbReference type="SAM" id="Phobius"/>
    </source>
</evidence>
<protein>
    <submittedName>
        <fullName evidence="3">Tape measure domain-containing protein</fullName>
    </submittedName>
</protein>
<keyword evidence="4" id="KW-1185">Reference proteome</keyword>
<dbReference type="NCBIfam" id="TIGR02675">
    <property type="entry name" value="tape_meas_nterm"/>
    <property type="match status" value="1"/>
</dbReference>
<evidence type="ECO:0000313" key="3">
    <source>
        <dbReference type="EMBL" id="PPK83156.1"/>
    </source>
</evidence>
<dbReference type="AlphaFoldDB" id="A0A2S6HYB2"/>
<dbReference type="EMBL" id="PTJA01000001">
    <property type="protein sequence ID" value="PPK83156.1"/>
    <property type="molecule type" value="Genomic_DNA"/>
</dbReference>
<keyword evidence="1" id="KW-0472">Membrane</keyword>
<organism evidence="3 4">
    <name type="scientific">Lacrimispora xylanisolvens</name>
    <dbReference type="NCBI Taxonomy" id="384636"/>
    <lineage>
        <taxon>Bacteria</taxon>
        <taxon>Bacillati</taxon>
        <taxon>Bacillota</taxon>
        <taxon>Clostridia</taxon>
        <taxon>Lachnospirales</taxon>
        <taxon>Lachnospiraceae</taxon>
        <taxon>Lacrimispora</taxon>
    </lineage>
</organism>
<feature type="transmembrane region" description="Helical" evidence="1">
    <location>
        <begin position="476"/>
        <end position="500"/>
    </location>
</feature>
<dbReference type="OrthoDB" id="28713at2"/>
<dbReference type="Proteomes" id="UP000237749">
    <property type="component" value="Unassembled WGS sequence"/>
</dbReference>
<sequence>MGTITGELVVSDQFSESFSRFIELGNSSVEQLGRISQAAVKTELTMRRSMGGAAGAIIGNIRQSSSETVMQLDRITASIEKMGEDSQFVAIQGMNEINENIKKVVANTSKAEEEQDEYNIRLKQSLEFGKKLKDTIKKIGSLGVTAGKGLIGLSDKMSQSNTRVNGMNKSFHPSENASAEGNGAASNELEETSRIQELIYQSAQRTRMSYLGTVDAVTALAKGAGDAFSSSDEVVAFAENMNKQLKSAGASQQDAASASEQLTKALGAGVLTSEQFNAVSGTAPNIIQTIADYMGKPVKEVRKLAAEGKITSDIVKNAMLGATDNINEEFKSVPMTWTNAWELIKNAATYSLSGVTENINEFLNSDSAQKALGGIVGAIDILADVAEGVIGMLTTGAGFIVDNLGFILPVLAAIGVMLAIINSAAIAVALSTVGGALATAGAWIVANWPLLLFIAVLASAFIAAQKLGVGMEEIGGWVGQIFGTIYAVGYNIFVALWNVIASFAEFFANVWNEPLGATVRMFADVFDGILGIVETAAGVIDAMLDSDLTSAVSGFRDEVKSWVKENLGENEIKIERMNNIDVKETAAASGEFFEKIGEKIDNMKFDPIETISKYTGTLGGNKDGYGSMTDNIGNVSGVDKVGSVEKINQDVNIADENIKLLRDLSERQYVALVNLTVPQTNATINQTVHGGGGSDVDSMVGALNNILGVQQSVSSNVLVT</sequence>
<feature type="transmembrane region" description="Helical" evidence="1">
    <location>
        <begin position="406"/>
        <end position="430"/>
    </location>
</feature>
<reference evidence="3 4" key="1">
    <citation type="submission" date="2018-02" db="EMBL/GenBank/DDBJ databases">
        <title>Genomic Encyclopedia of Archaeal and Bacterial Type Strains, Phase II (KMG-II): from individual species to whole genera.</title>
        <authorList>
            <person name="Goeker M."/>
        </authorList>
    </citation>
    <scope>NUCLEOTIDE SEQUENCE [LARGE SCALE GENOMIC DNA]</scope>
    <source>
        <strain evidence="3 4">DSM 3808</strain>
    </source>
</reference>
<gene>
    <name evidence="3" type="ORF">BXY41_101219</name>
</gene>
<feature type="transmembrane region" description="Helical" evidence="1">
    <location>
        <begin position="371"/>
        <end position="394"/>
    </location>
</feature>